<reference evidence="1 2" key="1">
    <citation type="submission" date="2019-09" db="EMBL/GenBank/DDBJ databases">
        <authorList>
            <person name="Chandra G."/>
            <person name="Truman W A."/>
        </authorList>
    </citation>
    <scope>NUCLEOTIDE SEQUENCE [LARGE SCALE GENOMIC DNA]</scope>
    <source>
        <strain evidence="1">PS691</strain>
    </source>
</reference>
<dbReference type="Proteomes" id="UP000337909">
    <property type="component" value="Unassembled WGS sequence"/>
</dbReference>
<dbReference type="EMBL" id="CABVHQ010000023">
    <property type="protein sequence ID" value="VVO01598.1"/>
    <property type="molecule type" value="Genomic_DNA"/>
</dbReference>
<protein>
    <submittedName>
        <fullName evidence="1">Uncharacterized protein</fullName>
    </submittedName>
</protein>
<dbReference type="AlphaFoldDB" id="A0A5E7CH00"/>
<accession>A0A5E7CH00</accession>
<dbReference type="RefSeq" id="WP_150642664.1">
    <property type="nucleotide sequence ID" value="NZ_CABVHQ010000023.1"/>
</dbReference>
<evidence type="ECO:0000313" key="1">
    <source>
        <dbReference type="EMBL" id="VVO01598.1"/>
    </source>
</evidence>
<proteinExistence type="predicted"/>
<gene>
    <name evidence="1" type="ORF">PS691_02674</name>
</gene>
<evidence type="ECO:0000313" key="2">
    <source>
        <dbReference type="Proteomes" id="UP000337909"/>
    </source>
</evidence>
<sequence length="64" mass="7236">MIVFDLNTNDAEALLRHVKEFKPNSGDVRENARLREALLELKEALVSHLEDASTPAAPKPERRI</sequence>
<name>A0A5E7CH00_PSEFL</name>
<organism evidence="1 2">
    <name type="scientific">Pseudomonas fluorescens</name>
    <dbReference type="NCBI Taxonomy" id="294"/>
    <lineage>
        <taxon>Bacteria</taxon>
        <taxon>Pseudomonadati</taxon>
        <taxon>Pseudomonadota</taxon>
        <taxon>Gammaproteobacteria</taxon>
        <taxon>Pseudomonadales</taxon>
        <taxon>Pseudomonadaceae</taxon>
        <taxon>Pseudomonas</taxon>
    </lineage>
</organism>